<keyword evidence="1" id="KW-0132">Cell division</keyword>
<keyword evidence="5 8" id="KW-0802">TPR repeat</keyword>
<evidence type="ECO:0000256" key="2">
    <source>
        <dbReference type="ARBA" id="ARBA00022737"/>
    </source>
</evidence>
<dbReference type="PROSITE" id="PS50102">
    <property type="entry name" value="RRM"/>
    <property type="match status" value="3"/>
</dbReference>
<dbReference type="SUPFAM" id="SSF54928">
    <property type="entry name" value="RNA-binding domain, RBD"/>
    <property type="match status" value="2"/>
</dbReference>
<feature type="repeat" description="TPR" evidence="8">
    <location>
        <begin position="1049"/>
        <end position="1082"/>
    </location>
</feature>
<feature type="domain" description="RRM" evidence="10">
    <location>
        <begin position="244"/>
        <end position="321"/>
    </location>
</feature>
<sequence length="1122" mass="125164">MTIKGRQLFVGNDLFRSAGNVQRANIIQGRDGRSKGHGIVLYATVTDAQKAISTFDGYEWHGRRLEVREDRSAMDFPPPPPRTESANVNSQSETINNETEHDICATNGISTPATLNEINGTTSTHTTSSPVSYSTNEMNGININGVTYVDEPATNNLIMGNGIISQQQLFVGNLPFRIRWQDLKDLFRKAGTVLRADVAMGYDNRPKGHGTVLFGTMFNHYNWQGRSLEPARGIQIPQHNHAGRLLFVGNLPFNCQWQDLKDLFRNAGNIIRADVLTTYDGRSRGFGTVLFATPEDARNAVGMYNGYEFQGRILRVHFDRFSLPTLPPHHQHNPPHPVHLAPPHVHPHRPPHPLIPHNFHLGPPIPHPHFISPAHMGPFSPSLATPPLTSPPFSNTYNTLAHHNNQHNSNPNGSTAFQPLSIIPTTTVSMEQSNLSQDQITQFSGFGPIGKVNHSPQSNTTSSSISNLGAVGYSSSSNTTNGIVGINVHTNGISSISTNGSSNVVHSRSSTTKDVNSNSPSINGTSSSTSSIVVPSPGLWDNGASTVLSSTATTSTGVNSSNGVMNIGMATITGMSNGLDGSNIVPTMVIPTVPAQSVGFGFGVDVNMYTRISSGNQGLKLEEKVRLWRHDAYLRNLYETAAFWGNKVMTMTGDPNDMYWLAIIYFNMGQYVRAQKLIRNFIESSKVCRYLAAKCCIKMEKYQEAIEILGEENPISKKESISTAKSTECSIQVEASLCYLRGFAYSQLNNLENAKKCFKETLELDVKCYEAFHELVNNHLMTSKEEWEFINSLKFEEQLESDEAEFIKMNYISMLKKHDHLSEIRETRLELEEKFKLKRDCDLLMSHADELYAQCRFKECYEITKKILEQDMHNHACLPIHIVCLHELREKNKLFLLAHELVENLPDKAVTWFSIGCYNYLIGRNDESRSKASTMDSHYGPAWIGFGHTFASESEHDQAITAYSTAAKLYPGSHLPTLFIGMQHLQANNLLLSEEYLLTSYNICERDPLVLNELGVLFFQKLKFPESVDFFKKALALAEETKCRPQIWETTWMNLGHAFRLLGDLDVAETYFKKVISMSPPNPSALSSLGYIYHALGIRPYDSITQDLLGVCLREMIRAKSE</sequence>
<dbReference type="InterPro" id="IPR019734">
    <property type="entry name" value="TPR_rpt"/>
</dbReference>
<evidence type="ECO:0000313" key="12">
    <source>
        <dbReference type="Proteomes" id="UP000789706"/>
    </source>
</evidence>
<dbReference type="PROSITE" id="PS50005">
    <property type="entry name" value="TPR"/>
    <property type="match status" value="3"/>
</dbReference>
<dbReference type="SUPFAM" id="SSF48452">
    <property type="entry name" value="TPR-like"/>
    <property type="match status" value="2"/>
</dbReference>
<dbReference type="Proteomes" id="UP000789706">
    <property type="component" value="Unassembled WGS sequence"/>
</dbReference>
<feature type="domain" description="RRM" evidence="10">
    <location>
        <begin position="13"/>
        <end position="72"/>
    </location>
</feature>
<evidence type="ECO:0000256" key="5">
    <source>
        <dbReference type="ARBA" id="ARBA00022803"/>
    </source>
</evidence>
<dbReference type="Pfam" id="PF00076">
    <property type="entry name" value="RRM_1"/>
    <property type="match status" value="3"/>
</dbReference>
<proteinExistence type="predicted"/>
<evidence type="ECO:0000313" key="11">
    <source>
        <dbReference type="EMBL" id="CAG8530171.1"/>
    </source>
</evidence>
<feature type="repeat" description="TPR" evidence="8">
    <location>
        <begin position="940"/>
        <end position="973"/>
    </location>
</feature>
<reference evidence="11" key="1">
    <citation type="submission" date="2021-06" db="EMBL/GenBank/DDBJ databases">
        <authorList>
            <person name="Kallberg Y."/>
            <person name="Tangrot J."/>
            <person name="Rosling A."/>
        </authorList>
    </citation>
    <scope>NUCLEOTIDE SEQUENCE</scope>
    <source>
        <strain evidence="11">AZ414A</strain>
    </source>
</reference>
<evidence type="ECO:0000256" key="1">
    <source>
        <dbReference type="ARBA" id="ARBA00022618"/>
    </source>
</evidence>
<feature type="compositionally biased region" description="Low complexity" evidence="9">
    <location>
        <begin position="516"/>
        <end position="530"/>
    </location>
</feature>
<organism evidence="11 12">
    <name type="scientific">Diversispora eburnea</name>
    <dbReference type="NCBI Taxonomy" id="1213867"/>
    <lineage>
        <taxon>Eukaryota</taxon>
        <taxon>Fungi</taxon>
        <taxon>Fungi incertae sedis</taxon>
        <taxon>Mucoromycota</taxon>
        <taxon>Glomeromycotina</taxon>
        <taxon>Glomeromycetes</taxon>
        <taxon>Diversisporales</taxon>
        <taxon>Diversisporaceae</taxon>
        <taxon>Diversispora</taxon>
    </lineage>
</organism>
<evidence type="ECO:0000256" key="9">
    <source>
        <dbReference type="SAM" id="MobiDB-lite"/>
    </source>
</evidence>
<dbReference type="FunFam" id="3.30.70.330:FF:000145">
    <property type="entry name" value="Putative RNP domain-containing protein"/>
    <property type="match status" value="1"/>
</dbReference>
<dbReference type="GO" id="GO:0031145">
    <property type="term" value="P:anaphase-promoting complex-dependent catabolic process"/>
    <property type="evidence" value="ECO:0007669"/>
    <property type="project" value="TreeGrafter"/>
</dbReference>
<dbReference type="GO" id="GO:0003723">
    <property type="term" value="F:RNA binding"/>
    <property type="evidence" value="ECO:0007669"/>
    <property type="project" value="UniProtKB-UniRule"/>
</dbReference>
<feature type="compositionally biased region" description="Polar residues" evidence="9">
    <location>
        <begin position="84"/>
        <end position="93"/>
    </location>
</feature>
<protein>
    <submittedName>
        <fullName evidence="11">10348_t:CDS:1</fullName>
    </submittedName>
</protein>
<dbReference type="SMART" id="SM00360">
    <property type="entry name" value="RRM"/>
    <property type="match status" value="3"/>
</dbReference>
<dbReference type="EMBL" id="CAJVPK010000595">
    <property type="protein sequence ID" value="CAG8530171.1"/>
    <property type="molecule type" value="Genomic_DNA"/>
</dbReference>
<name>A0A9N9FEL9_9GLOM</name>
<keyword evidence="2" id="KW-0677">Repeat</keyword>
<keyword evidence="6" id="KW-0131">Cell cycle</keyword>
<dbReference type="PANTHER" id="PTHR12558:SF9">
    <property type="entry name" value="CELL DIVISION CYCLE PROTEIN 16 HOMOLOG"/>
    <property type="match status" value="1"/>
</dbReference>
<feature type="repeat" description="TPR" evidence="8">
    <location>
        <begin position="1008"/>
        <end position="1041"/>
    </location>
</feature>
<feature type="domain" description="RRM" evidence="10">
    <location>
        <begin position="167"/>
        <end position="241"/>
    </location>
</feature>
<evidence type="ECO:0000256" key="6">
    <source>
        <dbReference type="ARBA" id="ARBA00023306"/>
    </source>
</evidence>
<keyword evidence="7" id="KW-0694">RNA-binding</keyword>
<dbReference type="Pfam" id="PF12895">
    <property type="entry name" value="ANAPC3"/>
    <property type="match status" value="1"/>
</dbReference>
<dbReference type="InterPro" id="IPR035979">
    <property type="entry name" value="RBD_domain_sf"/>
</dbReference>
<evidence type="ECO:0000256" key="7">
    <source>
        <dbReference type="PROSITE-ProRule" id="PRU00176"/>
    </source>
</evidence>
<dbReference type="PANTHER" id="PTHR12558">
    <property type="entry name" value="CELL DIVISION CYCLE 16,23,27"/>
    <property type="match status" value="1"/>
</dbReference>
<keyword evidence="3" id="KW-0498">Mitosis</keyword>
<evidence type="ECO:0000259" key="10">
    <source>
        <dbReference type="PROSITE" id="PS50102"/>
    </source>
</evidence>
<dbReference type="GO" id="GO:0005680">
    <property type="term" value="C:anaphase-promoting complex"/>
    <property type="evidence" value="ECO:0007669"/>
    <property type="project" value="UniProtKB-ARBA"/>
</dbReference>
<dbReference type="OrthoDB" id="10006270at2759"/>
<dbReference type="AlphaFoldDB" id="A0A9N9FEL9"/>
<dbReference type="Pfam" id="PF13181">
    <property type="entry name" value="TPR_8"/>
    <property type="match status" value="2"/>
</dbReference>
<feature type="region of interest" description="Disordered" evidence="9">
    <location>
        <begin position="499"/>
        <end position="530"/>
    </location>
</feature>
<comment type="caution">
    <text evidence="11">The sequence shown here is derived from an EMBL/GenBank/DDBJ whole genome shotgun (WGS) entry which is preliminary data.</text>
</comment>
<gene>
    <name evidence="11" type="ORF">DEBURN_LOCUS6100</name>
</gene>
<keyword evidence="4" id="KW-0833">Ubl conjugation pathway</keyword>
<dbReference type="GO" id="GO:0051301">
    <property type="term" value="P:cell division"/>
    <property type="evidence" value="ECO:0007669"/>
    <property type="project" value="UniProtKB-KW"/>
</dbReference>
<evidence type="ECO:0000256" key="3">
    <source>
        <dbReference type="ARBA" id="ARBA00022776"/>
    </source>
</evidence>
<feature type="region of interest" description="Disordered" evidence="9">
    <location>
        <begin position="69"/>
        <end position="93"/>
    </location>
</feature>
<dbReference type="InterPro" id="IPR000504">
    <property type="entry name" value="RRM_dom"/>
</dbReference>
<dbReference type="GO" id="GO:0005737">
    <property type="term" value="C:cytoplasm"/>
    <property type="evidence" value="ECO:0007669"/>
    <property type="project" value="TreeGrafter"/>
</dbReference>
<dbReference type="GO" id="GO:0016567">
    <property type="term" value="P:protein ubiquitination"/>
    <property type="evidence" value="ECO:0007669"/>
    <property type="project" value="TreeGrafter"/>
</dbReference>
<dbReference type="GO" id="GO:0045842">
    <property type="term" value="P:positive regulation of mitotic metaphase/anaphase transition"/>
    <property type="evidence" value="ECO:0007669"/>
    <property type="project" value="TreeGrafter"/>
</dbReference>
<dbReference type="Gene3D" id="3.30.70.330">
    <property type="match status" value="3"/>
</dbReference>
<dbReference type="SMART" id="SM00028">
    <property type="entry name" value="TPR"/>
    <property type="match status" value="4"/>
</dbReference>
<dbReference type="InterPro" id="IPR012677">
    <property type="entry name" value="Nucleotide-bd_a/b_plait_sf"/>
</dbReference>
<evidence type="ECO:0000256" key="8">
    <source>
        <dbReference type="PROSITE-ProRule" id="PRU00339"/>
    </source>
</evidence>
<keyword evidence="12" id="KW-1185">Reference proteome</keyword>
<accession>A0A9N9FEL9</accession>
<dbReference type="Gene3D" id="1.25.40.10">
    <property type="entry name" value="Tetratricopeptide repeat domain"/>
    <property type="match status" value="1"/>
</dbReference>
<feature type="compositionally biased region" description="Polar residues" evidence="9">
    <location>
        <begin position="504"/>
        <end position="515"/>
    </location>
</feature>
<evidence type="ECO:0000256" key="4">
    <source>
        <dbReference type="ARBA" id="ARBA00022786"/>
    </source>
</evidence>
<dbReference type="InterPro" id="IPR011990">
    <property type="entry name" value="TPR-like_helical_dom_sf"/>
</dbReference>